<dbReference type="FunFam" id="3.30.1360.10:FF:000009">
    <property type="entry name" value="RNA polymerase I and III subunit C"/>
    <property type="match status" value="1"/>
</dbReference>
<dbReference type="NCBIfam" id="NF001988">
    <property type="entry name" value="PRK00783.1"/>
    <property type="match status" value="1"/>
</dbReference>
<dbReference type="GO" id="GO:0006351">
    <property type="term" value="P:DNA-templated transcription"/>
    <property type="evidence" value="ECO:0007669"/>
    <property type="project" value="InterPro"/>
</dbReference>
<evidence type="ECO:0000313" key="9">
    <source>
        <dbReference type="Ensembl" id="ENSLOCP00000020645.1"/>
    </source>
</evidence>
<dbReference type="Pfam" id="PF01193">
    <property type="entry name" value="RNA_pol_L"/>
    <property type="match status" value="1"/>
</dbReference>
<evidence type="ECO:0000256" key="2">
    <source>
        <dbReference type="ARBA" id="ARBA00022083"/>
    </source>
</evidence>
<reference evidence="9" key="3">
    <citation type="submission" date="2025-09" db="UniProtKB">
        <authorList>
            <consortium name="Ensembl"/>
        </authorList>
    </citation>
    <scope>IDENTIFICATION</scope>
</reference>
<dbReference type="GO" id="GO:0005736">
    <property type="term" value="C:RNA polymerase I complex"/>
    <property type="evidence" value="ECO:0000318"/>
    <property type="project" value="GO_Central"/>
</dbReference>
<evidence type="ECO:0000256" key="5">
    <source>
        <dbReference type="ARBA" id="ARBA00023242"/>
    </source>
</evidence>
<dbReference type="InterPro" id="IPR022842">
    <property type="entry name" value="RNAP_Rpo3/Rpb3/RPAC1"/>
</dbReference>
<dbReference type="InterPro" id="IPR011262">
    <property type="entry name" value="DNA-dir_RNA_pol_insert"/>
</dbReference>
<keyword evidence="10" id="KW-1185">Reference proteome</keyword>
<evidence type="ECO:0000256" key="1">
    <source>
        <dbReference type="ARBA" id="ARBA00004123"/>
    </source>
</evidence>
<dbReference type="SMART" id="SM00662">
    <property type="entry name" value="RPOLD"/>
    <property type="match status" value="1"/>
</dbReference>
<dbReference type="HAMAP" id="MF_00320">
    <property type="entry name" value="RNApol_arch_Rpo3"/>
    <property type="match status" value="1"/>
</dbReference>
<evidence type="ECO:0000256" key="6">
    <source>
        <dbReference type="ARBA" id="ARBA00025804"/>
    </source>
</evidence>
<dbReference type="Ensembl" id="ENSLOCT00000020681.1">
    <property type="protein sequence ID" value="ENSLOCP00000020645.1"/>
    <property type="gene ID" value="ENSLOCG00000016710.1"/>
</dbReference>
<dbReference type="InterPro" id="IPR036603">
    <property type="entry name" value="RBP11-like"/>
</dbReference>
<dbReference type="HOGENOM" id="CLU_038421_0_1_1"/>
<dbReference type="eggNOG" id="KOG1521">
    <property type="taxonomic scope" value="Eukaryota"/>
</dbReference>
<reference evidence="9" key="2">
    <citation type="submission" date="2025-08" db="UniProtKB">
        <authorList>
            <consortium name="Ensembl"/>
        </authorList>
    </citation>
    <scope>IDENTIFICATION</scope>
</reference>
<dbReference type="GO" id="GO:0003899">
    <property type="term" value="F:DNA-directed RNA polymerase activity"/>
    <property type="evidence" value="ECO:0007669"/>
    <property type="project" value="InterPro"/>
</dbReference>
<dbReference type="InParanoid" id="W5NJ36"/>
<dbReference type="EMBL" id="AHAT01001746">
    <property type="status" value="NOT_ANNOTATED_CDS"/>
    <property type="molecule type" value="Genomic_DNA"/>
</dbReference>
<dbReference type="PANTHER" id="PTHR11800:SF13">
    <property type="entry name" value="DNA-DIRECTED RNA POLYMERASES I AND III SUBUNIT RPAC1"/>
    <property type="match status" value="1"/>
</dbReference>
<dbReference type="SUPFAM" id="SSF56553">
    <property type="entry name" value="Insert subdomain of RNA polymerase alpha subunit"/>
    <property type="match status" value="1"/>
</dbReference>
<dbReference type="FunFam" id="2.170.120.12:FF:000003">
    <property type="entry name" value="Dna-directed rna polymerases i and iii subunit"/>
    <property type="match status" value="1"/>
</dbReference>
<dbReference type="GO" id="GO:0005666">
    <property type="term" value="C:RNA polymerase III complex"/>
    <property type="evidence" value="ECO:0000318"/>
    <property type="project" value="GO_Central"/>
</dbReference>
<dbReference type="Proteomes" id="UP000018468">
    <property type="component" value="Linkage group LG16"/>
</dbReference>
<dbReference type="Pfam" id="PF01000">
    <property type="entry name" value="RNA_pol_A_bac"/>
    <property type="match status" value="1"/>
</dbReference>
<dbReference type="InterPro" id="IPR011263">
    <property type="entry name" value="DNA-dir_RNA_pol_RpoA/D/Rpb3"/>
</dbReference>
<evidence type="ECO:0000256" key="4">
    <source>
        <dbReference type="ARBA" id="ARBA00023163"/>
    </source>
</evidence>
<dbReference type="AlphaFoldDB" id="W5NJ36"/>
<dbReference type="STRING" id="7918.ENSLOCP00000020645"/>
<organism evidence="9 10">
    <name type="scientific">Lepisosteus oculatus</name>
    <name type="common">Spotted gar</name>
    <dbReference type="NCBI Taxonomy" id="7918"/>
    <lineage>
        <taxon>Eukaryota</taxon>
        <taxon>Metazoa</taxon>
        <taxon>Chordata</taxon>
        <taxon>Craniata</taxon>
        <taxon>Vertebrata</taxon>
        <taxon>Euteleostomi</taxon>
        <taxon>Actinopterygii</taxon>
        <taxon>Neopterygii</taxon>
        <taxon>Holostei</taxon>
        <taxon>Semionotiformes</taxon>
        <taxon>Lepisosteidae</taxon>
        <taxon>Lepisosteus</taxon>
    </lineage>
</organism>
<dbReference type="OMA" id="AQPRKCT"/>
<proteinExistence type="inferred from homology"/>
<dbReference type="InterPro" id="IPR033901">
    <property type="entry name" value="RNAPI/III_AC40"/>
</dbReference>
<dbReference type="InterPro" id="IPR050518">
    <property type="entry name" value="Rpo3/RPB3_RNA_Pol_subunit"/>
</dbReference>
<feature type="region of interest" description="Disordered" evidence="7">
    <location>
        <begin position="1"/>
        <end position="61"/>
    </location>
</feature>
<evidence type="ECO:0000259" key="8">
    <source>
        <dbReference type="SMART" id="SM00662"/>
    </source>
</evidence>
<evidence type="ECO:0000256" key="3">
    <source>
        <dbReference type="ARBA" id="ARBA00022478"/>
    </source>
</evidence>
<dbReference type="GeneTree" id="ENSGT00950000183100"/>
<accession>W5NJ36</accession>
<name>W5NJ36_LEPOC</name>
<evidence type="ECO:0000313" key="10">
    <source>
        <dbReference type="Proteomes" id="UP000018468"/>
    </source>
</evidence>
<dbReference type="Bgee" id="ENSLOCG00000016710">
    <property type="expression patterns" value="Expressed in bone element and 13 other cell types or tissues"/>
</dbReference>
<dbReference type="InterPro" id="IPR036643">
    <property type="entry name" value="RNApol_insert_sf"/>
</dbReference>
<sequence>MLRLNMLAQRQEKSRSARPPARRRCSLSATRKHTQAWRRGARGTSRETRTSMSGNDVEEQENQQCAEMAAPRSNVEEIRDRVILGEFGVRNVHTTDFPGNYPGYDDTWNRKKFEEKFRIDVIRMDENTLEFDMVGIDAAIANAFRRILLAEVPTMAIEKVFVYNNTSIVQDEILAHRLGLIPIKADPRLFEYRNAGDEEGTDIDTIQLQLKIKCTRNPRASKDSSDPSELYINHMVYSRDIKWTPLGNQADLFAEAGISPVHGDILIAQLRPGQELDIVMHCVKGVGKDHAKFSPVATASYRLLPEITLLQPVEGELAEKLKRCFSPGVIEIESDGGKKFAKVANSRLDTCSREVFRHDDLKNIVKLGRVRNHFIFSVESTGILSHVIL</sequence>
<feature type="compositionally biased region" description="Basic residues" evidence="7">
    <location>
        <begin position="20"/>
        <end position="41"/>
    </location>
</feature>
<dbReference type="SUPFAM" id="SSF55257">
    <property type="entry name" value="RBP11-like subunits of RNA polymerase"/>
    <property type="match status" value="1"/>
</dbReference>
<reference evidence="10" key="1">
    <citation type="submission" date="2011-12" db="EMBL/GenBank/DDBJ databases">
        <title>The Draft Genome of Lepisosteus oculatus.</title>
        <authorList>
            <consortium name="The Broad Institute Genome Assembly &amp; Analysis Group"/>
            <consortium name="Computational R&amp;D Group"/>
            <consortium name="and Sequencing Platform"/>
            <person name="Di Palma F."/>
            <person name="Alfoldi J."/>
            <person name="Johnson J."/>
            <person name="Berlin A."/>
            <person name="Gnerre S."/>
            <person name="Jaffe D."/>
            <person name="MacCallum I."/>
            <person name="Young S."/>
            <person name="Walker B.J."/>
            <person name="Lander E.S."/>
            <person name="Lindblad-Toh K."/>
        </authorList>
    </citation>
    <scope>NUCLEOTIDE SEQUENCE [LARGE SCALE GENOMIC DNA]</scope>
</reference>
<dbReference type="GO" id="GO:0003677">
    <property type="term" value="F:DNA binding"/>
    <property type="evidence" value="ECO:0007669"/>
    <property type="project" value="InterPro"/>
</dbReference>
<dbReference type="PROSITE" id="PS00446">
    <property type="entry name" value="RNA_POL_D_30KD"/>
    <property type="match status" value="1"/>
</dbReference>
<evidence type="ECO:0000256" key="7">
    <source>
        <dbReference type="SAM" id="MobiDB-lite"/>
    </source>
</evidence>
<protein>
    <recommendedName>
        <fullName evidence="2">DNA-directed RNA polymerases I and III subunit RPAC1</fullName>
    </recommendedName>
</protein>
<keyword evidence="3" id="KW-0240">DNA-directed RNA polymerase</keyword>
<keyword evidence="5" id="KW-0539">Nucleus</keyword>
<dbReference type="Gene3D" id="3.30.1360.10">
    <property type="entry name" value="RNA polymerase, RBP11-like subunit"/>
    <property type="match status" value="1"/>
</dbReference>
<dbReference type="Gene3D" id="2.170.120.12">
    <property type="entry name" value="DNA-directed RNA polymerase, insert domain"/>
    <property type="match status" value="1"/>
</dbReference>
<dbReference type="CDD" id="cd07032">
    <property type="entry name" value="RNAP_I_II_AC40"/>
    <property type="match status" value="1"/>
</dbReference>
<comment type="similarity">
    <text evidence="6">Belongs to the archaeal Rpo3/eukaryotic RPB3 RNA polymerase subunit family.</text>
</comment>
<dbReference type="InterPro" id="IPR001514">
    <property type="entry name" value="DNA-dir_RNA_pol_30-40kDasu_CS"/>
</dbReference>
<comment type="subcellular location">
    <subcellularLocation>
        <location evidence="1">Nucleus</location>
    </subcellularLocation>
</comment>
<keyword evidence="4" id="KW-0804">Transcription</keyword>
<feature type="domain" description="DNA-directed RNA polymerase RpoA/D/Rpb3-type" evidence="8">
    <location>
        <begin position="128"/>
        <end position="387"/>
    </location>
</feature>
<dbReference type="GO" id="GO:0046983">
    <property type="term" value="F:protein dimerization activity"/>
    <property type="evidence" value="ECO:0007669"/>
    <property type="project" value="InterPro"/>
</dbReference>
<dbReference type="PANTHER" id="PTHR11800">
    <property type="entry name" value="DNA-DIRECTED RNA POLYMERASE"/>
    <property type="match status" value="1"/>
</dbReference>